<feature type="transmembrane region" description="Helical" evidence="8">
    <location>
        <begin position="6"/>
        <end position="23"/>
    </location>
</feature>
<dbReference type="EMBL" id="AFRZ01000001">
    <property type="protein sequence ID" value="EHP29820.1"/>
    <property type="molecule type" value="Genomic_DNA"/>
</dbReference>
<feature type="domain" description="Histidine kinase" evidence="9">
    <location>
        <begin position="405"/>
        <end position="622"/>
    </location>
</feature>
<dbReference type="CDD" id="cd16922">
    <property type="entry name" value="HATPase_EvgS-ArcB-TorS-like"/>
    <property type="match status" value="1"/>
</dbReference>
<organism evidence="12 13">
    <name type="scientific">Sulfurimonas gotlandica (strain DSM 19862 / JCM 16533 / GD1)</name>
    <dbReference type="NCBI Taxonomy" id="929558"/>
    <lineage>
        <taxon>Bacteria</taxon>
        <taxon>Pseudomonadati</taxon>
        <taxon>Campylobacterota</taxon>
        <taxon>Epsilonproteobacteria</taxon>
        <taxon>Campylobacterales</taxon>
        <taxon>Sulfurimonadaceae</taxon>
        <taxon>Sulfurimonas</taxon>
    </lineage>
</organism>
<dbReference type="Pfam" id="PF08447">
    <property type="entry name" value="PAS_3"/>
    <property type="match status" value="1"/>
</dbReference>
<dbReference type="InterPro" id="IPR005467">
    <property type="entry name" value="His_kinase_dom"/>
</dbReference>
<dbReference type="AlphaFoldDB" id="B6BH31"/>
<dbReference type="SMART" id="SM00388">
    <property type="entry name" value="HisKA"/>
    <property type="match status" value="1"/>
</dbReference>
<keyword evidence="8" id="KW-1133">Transmembrane helix</keyword>
<dbReference type="InterPro" id="IPR011006">
    <property type="entry name" value="CheY-like_superfamily"/>
</dbReference>
<keyword evidence="8" id="KW-0812">Transmembrane</keyword>
<feature type="modified residue" description="4-aspartylphosphate" evidence="7">
    <location>
        <position position="696"/>
    </location>
</feature>
<dbReference type="InterPro" id="IPR001789">
    <property type="entry name" value="Sig_transdc_resp-reg_receiver"/>
</dbReference>
<dbReference type="Proteomes" id="UP000006431">
    <property type="component" value="Unassembled WGS sequence"/>
</dbReference>
<evidence type="ECO:0000256" key="6">
    <source>
        <dbReference type="ARBA" id="ARBA00023012"/>
    </source>
</evidence>
<evidence type="ECO:0000256" key="2">
    <source>
        <dbReference type="ARBA" id="ARBA00012438"/>
    </source>
</evidence>
<dbReference type="PANTHER" id="PTHR45339">
    <property type="entry name" value="HYBRID SIGNAL TRANSDUCTION HISTIDINE KINASE J"/>
    <property type="match status" value="1"/>
</dbReference>
<dbReference type="Gene3D" id="3.40.50.2300">
    <property type="match status" value="1"/>
</dbReference>
<dbReference type="HOGENOM" id="CLU_000445_114_15_7"/>
<dbReference type="PRINTS" id="PR00344">
    <property type="entry name" value="BCTRLSENSOR"/>
</dbReference>
<evidence type="ECO:0000313" key="13">
    <source>
        <dbReference type="Proteomes" id="UP000006431"/>
    </source>
</evidence>
<dbReference type="STRING" id="929558.SMGD1_1296"/>
<dbReference type="Gene3D" id="1.10.287.130">
    <property type="match status" value="1"/>
</dbReference>
<dbReference type="PROSITE" id="PS50112">
    <property type="entry name" value="PAS"/>
    <property type="match status" value="1"/>
</dbReference>
<dbReference type="InterPro" id="IPR036890">
    <property type="entry name" value="HATPase_C_sf"/>
</dbReference>
<feature type="domain" description="Response regulatory" evidence="10">
    <location>
        <begin position="647"/>
        <end position="762"/>
    </location>
</feature>
<dbReference type="SUPFAM" id="SSF47384">
    <property type="entry name" value="Homodimeric domain of signal transducing histidine kinase"/>
    <property type="match status" value="1"/>
</dbReference>
<dbReference type="InterPro" id="IPR003594">
    <property type="entry name" value="HATPase_dom"/>
</dbReference>
<keyword evidence="3 7" id="KW-0597">Phosphoprotein</keyword>
<comment type="caution">
    <text evidence="12">The sequence shown here is derived from an EMBL/GenBank/DDBJ whole genome shotgun (WGS) entry which is preliminary data.</text>
</comment>
<comment type="catalytic activity">
    <reaction evidence="1">
        <text>ATP + protein L-histidine = ADP + protein N-phospho-L-histidine.</text>
        <dbReference type="EC" id="2.7.13.3"/>
    </reaction>
</comment>
<dbReference type="InterPro" id="IPR035965">
    <property type="entry name" value="PAS-like_dom_sf"/>
</dbReference>
<dbReference type="SMART" id="SM00448">
    <property type="entry name" value="REC"/>
    <property type="match status" value="1"/>
</dbReference>
<gene>
    <name evidence="12" type="ORF">SMGD1_1296</name>
</gene>
<dbReference type="Pfam" id="PF00512">
    <property type="entry name" value="HisKA"/>
    <property type="match status" value="1"/>
</dbReference>
<keyword evidence="6" id="KW-0902">Two-component regulatory system</keyword>
<keyword evidence="8" id="KW-0472">Membrane</keyword>
<dbReference type="PANTHER" id="PTHR45339:SF1">
    <property type="entry name" value="HYBRID SIGNAL TRANSDUCTION HISTIDINE KINASE J"/>
    <property type="match status" value="1"/>
</dbReference>
<dbReference type="PROSITE" id="PS50109">
    <property type="entry name" value="HIS_KIN"/>
    <property type="match status" value="1"/>
</dbReference>
<dbReference type="Pfam" id="PF00072">
    <property type="entry name" value="Response_reg"/>
    <property type="match status" value="1"/>
</dbReference>
<dbReference type="CDD" id="cd00130">
    <property type="entry name" value="PAS"/>
    <property type="match status" value="1"/>
</dbReference>
<reference evidence="12 13" key="1">
    <citation type="journal article" date="2012" name="Proc. Natl. Acad. Sci. U.S.A.">
        <title>Genome and physiology of a model Epsilonproteobacterium responsible for sulfide detoxification in marine oxygen depletion zones.</title>
        <authorList>
            <person name="Grote J."/>
            <person name="Schott T."/>
            <person name="Bruckner C.G."/>
            <person name="Glockner F.O."/>
            <person name="Jost G."/>
            <person name="Teeling H."/>
            <person name="Labrenz M."/>
            <person name="Jurgens K."/>
        </authorList>
    </citation>
    <scope>NUCLEOTIDE SEQUENCE [LARGE SCALE GENOMIC DNA]</scope>
    <source>
        <strain evidence="12 13">GD1</strain>
    </source>
</reference>
<dbReference type="InterPro" id="IPR000014">
    <property type="entry name" value="PAS"/>
</dbReference>
<accession>H1FRT4</accession>
<dbReference type="GO" id="GO:0000155">
    <property type="term" value="F:phosphorelay sensor kinase activity"/>
    <property type="evidence" value="ECO:0007669"/>
    <property type="project" value="InterPro"/>
</dbReference>
<dbReference type="SMART" id="SM00387">
    <property type="entry name" value="HATPase_c"/>
    <property type="match status" value="1"/>
</dbReference>
<dbReference type="OrthoDB" id="9765776at2"/>
<dbReference type="PATRIC" id="fig|929558.5.peg.1287"/>
<sequence>MKKYIIIVPIFLILLGVIIFYLVRWNEIKATTDKSATIKELSYELEIQNQKHKLLLSRVTLEVNYDAIIASGRSFRSALEKYTTILSRSNDEVLKKLAAKIVTKSKRLEYVYEDIKSDTALIKNSKMWLSKSYKKYLKDIKTSKEITPELMRYIFNIVNANNIYQLEELEPLDIDSKIFNQDKLRVHLNLLYAKRKSLIELNTELIENDIYIDLDEVTSYVNDVIEELKKETSSIVKALLMSTLFLIIFGLIVYVKEVLTRQEADNLKKELQQFVDALNESAVVSKSDTQGLITFVNDKFCEISGYSREELIGQGHNIIRHPDMPAELFKELWKTIRNKKIFKATIKNCKKSGEAYYVDSVIVPMLDVNNEIVEYLAVRYEVTELINSRDEALMAEKAKDEFLSNMSHELRTPLNAINGFSSLLKRQIKDEKQSKYIEHILESSSQLIGLINDILDLSKLQSGKFILDYHRFEPYSNIYSLVERFSPNIETASLNLVLDLDDSLKIVANGDWLRISQIITNLLSNAIKFTPAGGEVRLSANHNDDNLRIIVSDNGLGISKEVQEKIFMPFEQADSSTTRKFGGTGLGLSIVSNLLKQMDAQIKLESEDGNGSTFELNIPIKEYENKGESKSEKVASIQESKSILNGHILVAEDNITNQLLIGVLLDELGLTYKMANDGVEAVEMFGKEEYDLVLMDENMPKLSGVLAMNKIRSLYKTDVPIVSLTANVMSGDKEKFLRAGMDGYLAKPIDNNELYEVLQSFLSHKE</sequence>
<dbReference type="CDD" id="cd00082">
    <property type="entry name" value="HisKA"/>
    <property type="match status" value="1"/>
</dbReference>
<protein>
    <recommendedName>
        <fullName evidence="2">histidine kinase</fullName>
        <ecNumber evidence="2">2.7.13.3</ecNumber>
    </recommendedName>
</protein>
<evidence type="ECO:0000259" key="9">
    <source>
        <dbReference type="PROSITE" id="PS50109"/>
    </source>
</evidence>
<keyword evidence="4" id="KW-0808">Transferase</keyword>
<dbReference type="FunFam" id="3.30.565.10:FF:000010">
    <property type="entry name" value="Sensor histidine kinase RcsC"/>
    <property type="match status" value="1"/>
</dbReference>
<evidence type="ECO:0000256" key="4">
    <source>
        <dbReference type="ARBA" id="ARBA00022679"/>
    </source>
</evidence>
<dbReference type="InterPro" id="IPR036097">
    <property type="entry name" value="HisK_dim/P_sf"/>
</dbReference>
<dbReference type="NCBIfam" id="TIGR00229">
    <property type="entry name" value="sensory_box"/>
    <property type="match status" value="1"/>
</dbReference>
<feature type="domain" description="PAS" evidence="11">
    <location>
        <begin position="267"/>
        <end position="339"/>
    </location>
</feature>
<evidence type="ECO:0000256" key="1">
    <source>
        <dbReference type="ARBA" id="ARBA00000085"/>
    </source>
</evidence>
<evidence type="ECO:0000256" key="5">
    <source>
        <dbReference type="ARBA" id="ARBA00022777"/>
    </source>
</evidence>
<evidence type="ECO:0000256" key="7">
    <source>
        <dbReference type="PROSITE-ProRule" id="PRU00169"/>
    </source>
</evidence>
<dbReference type="InterPro" id="IPR003661">
    <property type="entry name" value="HisK_dim/P_dom"/>
</dbReference>
<dbReference type="Gene3D" id="3.30.450.20">
    <property type="entry name" value="PAS domain"/>
    <property type="match status" value="1"/>
</dbReference>
<dbReference type="FunFam" id="1.10.287.130:FF:000001">
    <property type="entry name" value="Two-component sensor histidine kinase"/>
    <property type="match status" value="1"/>
</dbReference>
<dbReference type="CDD" id="cd17546">
    <property type="entry name" value="REC_hyHK_CKI1_RcsC-like"/>
    <property type="match status" value="1"/>
</dbReference>
<evidence type="ECO:0000313" key="12">
    <source>
        <dbReference type="EMBL" id="EHP29820.1"/>
    </source>
</evidence>
<name>B6BH31_SULGG</name>
<dbReference type="SUPFAM" id="SSF52172">
    <property type="entry name" value="CheY-like"/>
    <property type="match status" value="1"/>
</dbReference>
<accession>B6BH31</accession>
<dbReference type="eggNOG" id="COG5002">
    <property type="taxonomic scope" value="Bacteria"/>
</dbReference>
<proteinExistence type="predicted"/>
<evidence type="ECO:0000256" key="8">
    <source>
        <dbReference type="SAM" id="Phobius"/>
    </source>
</evidence>
<evidence type="ECO:0000259" key="11">
    <source>
        <dbReference type="PROSITE" id="PS50112"/>
    </source>
</evidence>
<dbReference type="Pfam" id="PF02518">
    <property type="entry name" value="HATPase_c"/>
    <property type="match status" value="1"/>
</dbReference>
<dbReference type="InterPro" id="IPR013655">
    <property type="entry name" value="PAS_fold_3"/>
</dbReference>
<dbReference type="EC" id="2.7.13.3" evidence="2"/>
<dbReference type="SMART" id="SM00091">
    <property type="entry name" value="PAS"/>
    <property type="match status" value="1"/>
</dbReference>
<dbReference type="RefSeq" id="WP_008336998.1">
    <property type="nucleotide sequence ID" value="NZ_AFRZ01000001.1"/>
</dbReference>
<keyword evidence="5 12" id="KW-0418">Kinase</keyword>
<dbReference type="Gene3D" id="3.30.565.10">
    <property type="entry name" value="Histidine kinase-like ATPase, C-terminal domain"/>
    <property type="match status" value="1"/>
</dbReference>
<keyword evidence="13" id="KW-1185">Reference proteome</keyword>
<dbReference type="InterPro" id="IPR004358">
    <property type="entry name" value="Sig_transdc_His_kin-like_C"/>
</dbReference>
<evidence type="ECO:0000259" key="10">
    <source>
        <dbReference type="PROSITE" id="PS50110"/>
    </source>
</evidence>
<dbReference type="SUPFAM" id="SSF55874">
    <property type="entry name" value="ATPase domain of HSP90 chaperone/DNA topoisomerase II/histidine kinase"/>
    <property type="match status" value="1"/>
</dbReference>
<feature type="transmembrane region" description="Helical" evidence="8">
    <location>
        <begin position="235"/>
        <end position="255"/>
    </location>
</feature>
<evidence type="ECO:0000256" key="3">
    <source>
        <dbReference type="ARBA" id="ARBA00022553"/>
    </source>
</evidence>
<dbReference type="PROSITE" id="PS50110">
    <property type="entry name" value="RESPONSE_REGULATORY"/>
    <property type="match status" value="1"/>
</dbReference>
<dbReference type="SUPFAM" id="SSF55785">
    <property type="entry name" value="PYP-like sensor domain (PAS domain)"/>
    <property type="match status" value="1"/>
</dbReference>